<keyword evidence="3" id="KW-0378">Hydrolase</keyword>
<evidence type="ECO:0000313" key="6">
    <source>
        <dbReference type="Proteomes" id="UP000222542"/>
    </source>
</evidence>
<dbReference type="Proteomes" id="UP000222542">
    <property type="component" value="Unassembled WGS sequence"/>
</dbReference>
<evidence type="ECO:0000313" key="5">
    <source>
        <dbReference type="EMBL" id="PHT93659.1"/>
    </source>
</evidence>
<dbReference type="PANTHER" id="PTHR31470">
    <property type="entry name" value="CYSTEINE PROTEINASES SUPERFAMILY PROTEIN-RELATED-RELATED"/>
    <property type="match status" value="1"/>
</dbReference>
<evidence type="ECO:0000259" key="4">
    <source>
        <dbReference type="Pfam" id="PF02902"/>
    </source>
</evidence>
<dbReference type="EMBL" id="AYRZ02000001">
    <property type="protein sequence ID" value="PHT93659.1"/>
    <property type="molecule type" value="Genomic_DNA"/>
</dbReference>
<dbReference type="Gene3D" id="3.40.395.10">
    <property type="entry name" value="Adenoviral Proteinase, Chain A"/>
    <property type="match status" value="1"/>
</dbReference>
<evidence type="ECO:0000256" key="1">
    <source>
        <dbReference type="ARBA" id="ARBA00005234"/>
    </source>
</evidence>
<gene>
    <name evidence="5" type="ORF">T459_01541</name>
</gene>
<dbReference type="OMA" id="HHETEDQ"/>
<dbReference type="Gramene" id="PHT93659">
    <property type="protein sequence ID" value="PHT93659"/>
    <property type="gene ID" value="T459_01541"/>
</dbReference>
<dbReference type="InterPro" id="IPR003653">
    <property type="entry name" value="Peptidase_C48_C"/>
</dbReference>
<dbReference type="SUPFAM" id="SSF54001">
    <property type="entry name" value="Cysteine proteinases"/>
    <property type="match status" value="1"/>
</dbReference>
<feature type="domain" description="Ubiquitin-like protease family profile" evidence="4">
    <location>
        <begin position="272"/>
        <end position="377"/>
    </location>
</feature>
<reference evidence="5 6" key="1">
    <citation type="journal article" date="2014" name="Nat. Genet.">
        <title>Genome sequence of the hot pepper provides insights into the evolution of pungency in Capsicum species.</title>
        <authorList>
            <person name="Kim S."/>
            <person name="Park M."/>
            <person name="Yeom S.I."/>
            <person name="Kim Y.M."/>
            <person name="Lee J.M."/>
            <person name="Lee H.A."/>
            <person name="Seo E."/>
            <person name="Choi J."/>
            <person name="Cheong K."/>
            <person name="Kim K.T."/>
            <person name="Jung K."/>
            <person name="Lee G.W."/>
            <person name="Oh S.K."/>
            <person name="Bae C."/>
            <person name="Kim S.B."/>
            <person name="Lee H.Y."/>
            <person name="Kim S.Y."/>
            <person name="Kim M.S."/>
            <person name="Kang B.C."/>
            <person name="Jo Y.D."/>
            <person name="Yang H.B."/>
            <person name="Jeong H.J."/>
            <person name="Kang W.H."/>
            <person name="Kwon J.K."/>
            <person name="Shin C."/>
            <person name="Lim J.Y."/>
            <person name="Park J.H."/>
            <person name="Huh J.H."/>
            <person name="Kim J.S."/>
            <person name="Kim B.D."/>
            <person name="Cohen O."/>
            <person name="Paran I."/>
            <person name="Suh M.C."/>
            <person name="Lee S.B."/>
            <person name="Kim Y.K."/>
            <person name="Shin Y."/>
            <person name="Noh S.J."/>
            <person name="Park J."/>
            <person name="Seo Y.S."/>
            <person name="Kwon S.Y."/>
            <person name="Kim H.A."/>
            <person name="Park J.M."/>
            <person name="Kim H.J."/>
            <person name="Choi S.B."/>
            <person name="Bosland P.W."/>
            <person name="Reeves G."/>
            <person name="Jo S.H."/>
            <person name="Lee B.W."/>
            <person name="Cho H.T."/>
            <person name="Choi H.S."/>
            <person name="Lee M.S."/>
            <person name="Yu Y."/>
            <person name="Do Choi Y."/>
            <person name="Park B.S."/>
            <person name="van Deynze A."/>
            <person name="Ashrafi H."/>
            <person name="Hill T."/>
            <person name="Kim W.T."/>
            <person name="Pai H.S."/>
            <person name="Ahn H.K."/>
            <person name="Yeam I."/>
            <person name="Giovannoni J.J."/>
            <person name="Rose J.K."/>
            <person name="Sorensen I."/>
            <person name="Lee S.J."/>
            <person name="Kim R.W."/>
            <person name="Choi I.Y."/>
            <person name="Choi B.S."/>
            <person name="Lim J.S."/>
            <person name="Lee Y.H."/>
            <person name="Choi D."/>
        </authorList>
    </citation>
    <scope>NUCLEOTIDE SEQUENCE [LARGE SCALE GENOMIC DNA]</scope>
    <source>
        <strain evidence="6">cv. CM334</strain>
    </source>
</reference>
<keyword evidence="2" id="KW-0645">Protease</keyword>
<proteinExistence type="inferred from homology"/>
<comment type="caution">
    <text evidence="5">The sequence shown here is derived from an EMBL/GenBank/DDBJ whole genome shotgun (WGS) entry which is preliminary data.</text>
</comment>
<dbReference type="AlphaFoldDB" id="A0A2G3AHE5"/>
<evidence type="ECO:0000256" key="3">
    <source>
        <dbReference type="ARBA" id="ARBA00022801"/>
    </source>
</evidence>
<organism evidence="5 6">
    <name type="scientific">Capsicum annuum</name>
    <name type="common">Capsicum pepper</name>
    <dbReference type="NCBI Taxonomy" id="4072"/>
    <lineage>
        <taxon>Eukaryota</taxon>
        <taxon>Viridiplantae</taxon>
        <taxon>Streptophyta</taxon>
        <taxon>Embryophyta</taxon>
        <taxon>Tracheophyta</taxon>
        <taxon>Spermatophyta</taxon>
        <taxon>Magnoliopsida</taxon>
        <taxon>eudicotyledons</taxon>
        <taxon>Gunneridae</taxon>
        <taxon>Pentapetalae</taxon>
        <taxon>asterids</taxon>
        <taxon>lamiids</taxon>
        <taxon>Solanales</taxon>
        <taxon>Solanaceae</taxon>
        <taxon>Solanoideae</taxon>
        <taxon>Capsiceae</taxon>
        <taxon>Capsicum</taxon>
    </lineage>
</organism>
<keyword evidence="6" id="KW-1185">Reference proteome</keyword>
<dbReference type="PANTHER" id="PTHR31470:SF56">
    <property type="entry name" value="ULP1 PROTEASE FAMILY, C-TERMINAL CATALYTIC DOMAIN CONTAINING PROTEIN"/>
    <property type="match status" value="1"/>
</dbReference>
<sequence length="440" mass="50996">MDKVMRSVFYDHFVNKKITFRDEDLYEIGLVYFISRFLHSEFPRTFIKKADFDLVESGHYLKYDWGEELEFNLGAIHQDSLGHEHRSNDSDHSVPPITEDVFSVLKNEIVNVRRHMSLFQEKNVDVGLQTPTASKKQNEVLVDPVIEKYSFRDDVSVPLDVSNNPVVINPISDKSPFDDIPFFTESQLVALEQTFRELETPKAHIATPIMFDKSPVGVYNQSDTSSQRCPLYFKSKHPFQEYIGFETPNLLIQQFTDWCYPKSRGKSESFYWILVVFQIRHRCLYVYDSMMGGVFHSKNVLDHVRSLSTMIPLFLVATNFYGKRLDIDWYREAAYIDKSLSEPLEYVILKETPQQGPQSNDCGMFVCAFAEYVIHGIFDISSTLFGVMNHQLRYGALLWDYATRKENDGAISESEATENVTSKHDGFKISREQFGSSRIR</sequence>
<evidence type="ECO:0000256" key="2">
    <source>
        <dbReference type="ARBA" id="ARBA00022670"/>
    </source>
</evidence>
<dbReference type="Pfam" id="PF02902">
    <property type="entry name" value="Peptidase_C48"/>
    <property type="match status" value="1"/>
</dbReference>
<dbReference type="InterPro" id="IPR038765">
    <property type="entry name" value="Papain-like_cys_pep_sf"/>
</dbReference>
<dbReference type="GO" id="GO:0008234">
    <property type="term" value="F:cysteine-type peptidase activity"/>
    <property type="evidence" value="ECO:0007669"/>
    <property type="project" value="InterPro"/>
</dbReference>
<protein>
    <recommendedName>
        <fullName evidence="4">Ubiquitin-like protease family profile domain-containing protein</fullName>
    </recommendedName>
</protein>
<reference evidence="5 6" key="2">
    <citation type="journal article" date="2017" name="Genome Biol.">
        <title>New reference genome sequences of hot pepper reveal the massive evolution of plant disease-resistance genes by retroduplication.</title>
        <authorList>
            <person name="Kim S."/>
            <person name="Park J."/>
            <person name="Yeom S.I."/>
            <person name="Kim Y.M."/>
            <person name="Seo E."/>
            <person name="Kim K.T."/>
            <person name="Kim M.S."/>
            <person name="Lee J.M."/>
            <person name="Cheong K."/>
            <person name="Shin H.S."/>
            <person name="Kim S.B."/>
            <person name="Han K."/>
            <person name="Lee J."/>
            <person name="Park M."/>
            <person name="Lee H.A."/>
            <person name="Lee H.Y."/>
            <person name="Lee Y."/>
            <person name="Oh S."/>
            <person name="Lee J.H."/>
            <person name="Choi E."/>
            <person name="Choi E."/>
            <person name="Lee S.E."/>
            <person name="Jeon J."/>
            <person name="Kim H."/>
            <person name="Choi G."/>
            <person name="Song H."/>
            <person name="Lee J."/>
            <person name="Lee S.C."/>
            <person name="Kwon J.K."/>
            <person name="Lee H.Y."/>
            <person name="Koo N."/>
            <person name="Hong Y."/>
            <person name="Kim R.W."/>
            <person name="Kang W.H."/>
            <person name="Huh J.H."/>
            <person name="Kang B.C."/>
            <person name="Yang T.J."/>
            <person name="Lee Y.H."/>
            <person name="Bennetzen J.L."/>
            <person name="Choi D."/>
        </authorList>
    </citation>
    <scope>NUCLEOTIDE SEQUENCE [LARGE SCALE GENOMIC DNA]</scope>
    <source>
        <strain evidence="6">cv. CM334</strain>
    </source>
</reference>
<dbReference type="GO" id="GO:0006508">
    <property type="term" value="P:proteolysis"/>
    <property type="evidence" value="ECO:0007669"/>
    <property type="project" value="UniProtKB-KW"/>
</dbReference>
<name>A0A2G3AHE5_CAPAN</name>
<comment type="similarity">
    <text evidence="1">Belongs to the peptidase C48 family.</text>
</comment>
<accession>A0A2G3AHE5</accession>